<evidence type="ECO:0000313" key="1">
    <source>
        <dbReference type="EMBL" id="CEK73114.1"/>
    </source>
</evidence>
<dbReference type="EMBL" id="HACG01026249">
    <property type="protein sequence ID" value="CEK73114.1"/>
    <property type="molecule type" value="Transcribed_RNA"/>
</dbReference>
<feature type="non-terminal residue" evidence="1">
    <location>
        <position position="1"/>
    </location>
</feature>
<organism evidence="1">
    <name type="scientific">Arion vulgaris</name>
    <dbReference type="NCBI Taxonomy" id="1028688"/>
    <lineage>
        <taxon>Eukaryota</taxon>
        <taxon>Metazoa</taxon>
        <taxon>Spiralia</taxon>
        <taxon>Lophotrochozoa</taxon>
        <taxon>Mollusca</taxon>
        <taxon>Gastropoda</taxon>
        <taxon>Heterobranchia</taxon>
        <taxon>Euthyneura</taxon>
        <taxon>Panpulmonata</taxon>
        <taxon>Eupulmonata</taxon>
        <taxon>Stylommatophora</taxon>
        <taxon>Helicina</taxon>
        <taxon>Arionoidea</taxon>
        <taxon>Arionidae</taxon>
        <taxon>Arion</taxon>
    </lineage>
</organism>
<dbReference type="AlphaFoldDB" id="A0A0B6ZWZ4"/>
<sequence length="110" mass="12359">SKGGQHDADDNTYCLPLVKEKYEPNTEIPNISHDMKSKASSFFILCNKNTCDTTCFAVTKMKFILITILHITIYVTFTTRCMTAMFANQTDVHLKSLNFAGEVTQAGIDR</sequence>
<gene>
    <name evidence="1" type="primary">ORF85360</name>
</gene>
<name>A0A0B6ZWZ4_9EUPU</name>
<accession>A0A0B6ZWZ4</accession>
<reference evidence="1" key="1">
    <citation type="submission" date="2014-12" db="EMBL/GenBank/DDBJ databases">
        <title>Insight into the proteome of Arion vulgaris.</title>
        <authorList>
            <person name="Aradska J."/>
            <person name="Bulat T."/>
            <person name="Smidak R."/>
            <person name="Sarate P."/>
            <person name="Gangsoo J."/>
            <person name="Sialana F."/>
            <person name="Bilban M."/>
            <person name="Lubec G."/>
        </authorList>
    </citation>
    <scope>NUCLEOTIDE SEQUENCE</scope>
    <source>
        <tissue evidence="1">Skin</tissue>
    </source>
</reference>
<protein>
    <submittedName>
        <fullName evidence="1">Uncharacterized protein</fullName>
    </submittedName>
</protein>
<proteinExistence type="predicted"/>